<dbReference type="RefSeq" id="WP_070163920.1">
    <property type="nucleotide sequence ID" value="NZ_MBEV02000002.1"/>
</dbReference>
<proteinExistence type="predicted"/>
<evidence type="ECO:0000313" key="3">
    <source>
        <dbReference type="Proteomes" id="UP000175993"/>
    </source>
</evidence>
<comment type="caution">
    <text evidence="2">The sequence shown here is derived from an EMBL/GenBank/DDBJ whole genome shotgun (WGS) entry which is preliminary data.</text>
</comment>
<dbReference type="AlphaFoldDB" id="A0ABD6GCC9"/>
<name>A0ABD6GCC9_AGRVI</name>
<evidence type="ECO:0000313" key="2">
    <source>
        <dbReference type="EMBL" id="MUP03946.1"/>
    </source>
</evidence>
<gene>
    <name evidence="2" type="ORF">BBI04_003790</name>
</gene>
<evidence type="ECO:0000256" key="1">
    <source>
        <dbReference type="SAM" id="MobiDB-lite"/>
    </source>
</evidence>
<accession>A0ABD6GCC9</accession>
<reference evidence="2 3" key="1">
    <citation type="submission" date="2019-11" db="EMBL/GenBank/DDBJ databases">
        <title>Whole-genome sequencing of Allorhizobium vitis.</title>
        <authorList>
            <person name="Gan H.M."/>
            <person name="Savka M.A."/>
        </authorList>
    </citation>
    <scope>NUCLEOTIDE SEQUENCE [LARGE SCALE GENOMIC DNA]</scope>
    <source>
        <strain evidence="2 3">AB4</strain>
    </source>
</reference>
<dbReference type="EMBL" id="MBEV02000002">
    <property type="protein sequence ID" value="MUP03946.1"/>
    <property type="molecule type" value="Genomic_DNA"/>
</dbReference>
<organism evidence="2 3">
    <name type="scientific">Agrobacterium vitis</name>
    <name type="common">Rhizobium vitis</name>
    <dbReference type="NCBI Taxonomy" id="373"/>
    <lineage>
        <taxon>Bacteria</taxon>
        <taxon>Pseudomonadati</taxon>
        <taxon>Pseudomonadota</taxon>
        <taxon>Alphaproteobacteria</taxon>
        <taxon>Hyphomicrobiales</taxon>
        <taxon>Rhizobiaceae</taxon>
        <taxon>Rhizobium/Agrobacterium group</taxon>
        <taxon>Agrobacterium</taxon>
    </lineage>
</organism>
<feature type="region of interest" description="Disordered" evidence="1">
    <location>
        <begin position="36"/>
        <end position="73"/>
    </location>
</feature>
<dbReference type="Proteomes" id="UP000175993">
    <property type="component" value="Unassembled WGS sequence"/>
</dbReference>
<protein>
    <submittedName>
        <fullName evidence="2">Uncharacterized protein</fullName>
    </submittedName>
</protein>
<sequence length="73" mass="7705">MSEQSKGTLKQLERLLPEGLLADQIGIGRAEVEAEQDRAELGLSGNERLSDAGQIIPRDRDGDAGNASGAQTT</sequence>